<evidence type="ECO:0000256" key="7">
    <source>
        <dbReference type="ARBA" id="ARBA00023172"/>
    </source>
</evidence>
<organism evidence="11 12">
    <name type="scientific">Geodia barretti</name>
    <name type="common">Barrett's horny sponge</name>
    <dbReference type="NCBI Taxonomy" id="519541"/>
    <lineage>
        <taxon>Eukaryota</taxon>
        <taxon>Metazoa</taxon>
        <taxon>Porifera</taxon>
        <taxon>Demospongiae</taxon>
        <taxon>Heteroscleromorpha</taxon>
        <taxon>Tetractinellida</taxon>
        <taxon>Astrophorina</taxon>
        <taxon>Geodiidae</taxon>
        <taxon>Geodia</taxon>
    </lineage>
</organism>
<feature type="domain" description="Core-binding (CB)" evidence="10">
    <location>
        <begin position="1"/>
        <end position="41"/>
    </location>
</feature>
<evidence type="ECO:0000313" key="12">
    <source>
        <dbReference type="Proteomes" id="UP001174909"/>
    </source>
</evidence>
<dbReference type="PANTHER" id="PTHR30349:SF77">
    <property type="entry name" value="TYROSINE RECOMBINASE XERC"/>
    <property type="match status" value="1"/>
</dbReference>
<dbReference type="PANTHER" id="PTHR30349">
    <property type="entry name" value="PHAGE INTEGRASE-RELATED"/>
    <property type="match status" value="1"/>
</dbReference>
<feature type="domain" description="Tyr recombinase" evidence="9">
    <location>
        <begin position="62"/>
        <end position="245"/>
    </location>
</feature>
<evidence type="ECO:0000256" key="6">
    <source>
        <dbReference type="ARBA" id="ARBA00023125"/>
    </source>
</evidence>
<dbReference type="AlphaFoldDB" id="A0AA35R1Q0"/>
<evidence type="ECO:0000256" key="8">
    <source>
        <dbReference type="ARBA" id="ARBA00023306"/>
    </source>
</evidence>
<dbReference type="InterPro" id="IPR044068">
    <property type="entry name" value="CB"/>
</dbReference>
<dbReference type="GO" id="GO:0003677">
    <property type="term" value="F:DNA binding"/>
    <property type="evidence" value="ECO:0007669"/>
    <property type="project" value="UniProtKB-KW"/>
</dbReference>
<evidence type="ECO:0000256" key="4">
    <source>
        <dbReference type="ARBA" id="ARBA00022829"/>
    </source>
</evidence>
<dbReference type="InterPro" id="IPR013762">
    <property type="entry name" value="Integrase-like_cat_sf"/>
</dbReference>
<dbReference type="SUPFAM" id="SSF56349">
    <property type="entry name" value="DNA breaking-rejoining enzymes"/>
    <property type="match status" value="1"/>
</dbReference>
<dbReference type="Gene3D" id="1.10.150.130">
    <property type="match status" value="1"/>
</dbReference>
<keyword evidence="12" id="KW-1185">Reference proteome</keyword>
<keyword evidence="7" id="KW-0233">DNA recombination</keyword>
<keyword evidence="8" id="KW-0131">Cell cycle</keyword>
<keyword evidence="2" id="KW-0963">Cytoplasm</keyword>
<evidence type="ECO:0000259" key="9">
    <source>
        <dbReference type="PROSITE" id="PS51898"/>
    </source>
</evidence>
<name>A0AA35R1Q0_GEOBA</name>
<evidence type="ECO:0000313" key="11">
    <source>
        <dbReference type="EMBL" id="CAI7998947.1"/>
    </source>
</evidence>
<dbReference type="InterPro" id="IPR011010">
    <property type="entry name" value="DNA_brk_join_enz"/>
</dbReference>
<dbReference type="InterPro" id="IPR002104">
    <property type="entry name" value="Integrase_catalytic"/>
</dbReference>
<dbReference type="Proteomes" id="UP001174909">
    <property type="component" value="Unassembled WGS sequence"/>
</dbReference>
<keyword evidence="5" id="KW-0229">DNA integration</keyword>
<dbReference type="InterPro" id="IPR010998">
    <property type="entry name" value="Integrase_recombinase_N"/>
</dbReference>
<evidence type="ECO:0000256" key="1">
    <source>
        <dbReference type="ARBA" id="ARBA00004496"/>
    </source>
</evidence>
<dbReference type="GO" id="GO:0051301">
    <property type="term" value="P:cell division"/>
    <property type="evidence" value="ECO:0007669"/>
    <property type="project" value="UniProtKB-KW"/>
</dbReference>
<dbReference type="InterPro" id="IPR004107">
    <property type="entry name" value="Integrase_SAM-like_N"/>
</dbReference>
<keyword evidence="4" id="KW-0159">Chromosome partition</keyword>
<evidence type="ECO:0000256" key="2">
    <source>
        <dbReference type="ARBA" id="ARBA00022490"/>
    </source>
</evidence>
<evidence type="ECO:0000256" key="3">
    <source>
        <dbReference type="ARBA" id="ARBA00022618"/>
    </source>
</evidence>
<keyword evidence="3" id="KW-0132">Cell division</keyword>
<comment type="subcellular location">
    <subcellularLocation>
        <location evidence="1">Cytoplasm</location>
    </subcellularLocation>
</comment>
<dbReference type="PROSITE" id="PS51900">
    <property type="entry name" value="CB"/>
    <property type="match status" value="1"/>
</dbReference>
<dbReference type="GO" id="GO:0005737">
    <property type="term" value="C:cytoplasm"/>
    <property type="evidence" value="ECO:0007669"/>
    <property type="project" value="UniProtKB-SubCell"/>
</dbReference>
<dbReference type="GO" id="GO:0006310">
    <property type="term" value="P:DNA recombination"/>
    <property type="evidence" value="ECO:0007669"/>
    <property type="project" value="UniProtKB-KW"/>
</dbReference>
<proteinExistence type="predicted"/>
<dbReference type="Pfam" id="PF02899">
    <property type="entry name" value="Phage_int_SAM_1"/>
    <property type="match status" value="1"/>
</dbReference>
<comment type="caution">
    <text evidence="11">The sequence shown here is derived from an EMBL/GenBank/DDBJ whole genome shotgun (WGS) entry which is preliminary data.</text>
</comment>
<keyword evidence="6" id="KW-0238">DNA-binding</keyword>
<accession>A0AA35R1Q0</accession>
<dbReference type="SUPFAM" id="SSF47823">
    <property type="entry name" value="lambda integrase-like, N-terminal domain"/>
    <property type="match status" value="1"/>
</dbReference>
<dbReference type="CDD" id="cd00798">
    <property type="entry name" value="INT_XerDC_C"/>
    <property type="match status" value="1"/>
</dbReference>
<dbReference type="Gene3D" id="1.10.443.10">
    <property type="entry name" value="Intergrase catalytic core"/>
    <property type="match status" value="1"/>
</dbReference>
<dbReference type="PROSITE" id="PS51898">
    <property type="entry name" value="TYR_RECOMBINASE"/>
    <property type="match status" value="1"/>
</dbReference>
<gene>
    <name evidence="11" type="ORF">GBAR_LOCUS2575</name>
</gene>
<dbReference type="GO" id="GO:0007059">
    <property type="term" value="P:chromosome segregation"/>
    <property type="evidence" value="ECO:0007669"/>
    <property type="project" value="UniProtKB-KW"/>
</dbReference>
<dbReference type="InterPro" id="IPR050090">
    <property type="entry name" value="Tyrosine_recombinase_XerCD"/>
</dbReference>
<evidence type="ECO:0000256" key="5">
    <source>
        <dbReference type="ARBA" id="ARBA00022908"/>
    </source>
</evidence>
<reference evidence="11" key="1">
    <citation type="submission" date="2023-03" db="EMBL/GenBank/DDBJ databases">
        <authorList>
            <person name="Steffen K."/>
            <person name="Cardenas P."/>
        </authorList>
    </citation>
    <scope>NUCLEOTIDE SEQUENCE</scope>
</reference>
<dbReference type="GO" id="GO:0015074">
    <property type="term" value="P:DNA integration"/>
    <property type="evidence" value="ECO:0007669"/>
    <property type="project" value="UniProtKB-KW"/>
</dbReference>
<dbReference type="Pfam" id="PF00589">
    <property type="entry name" value="Phage_integrase"/>
    <property type="match status" value="1"/>
</dbReference>
<dbReference type="EMBL" id="CASHTH010000354">
    <property type="protein sequence ID" value="CAI7998947.1"/>
    <property type="molecule type" value="Genomic_DNA"/>
</dbReference>
<sequence>MPALDRKTLRGYLAWLTELGYVRHSVSRKLSTLRSFLKWMSSKGIIEGDPLPKRGVMRVPKKLPRFLSQEQAGRLMDAPDTTKPTGLRDHALLEVIYGAGLRVSEASNLRVTDLNLSTREVRVRGKGSKERVVLVGQVAKSALSLYLRDARPKLAGKSSGMTLFLNRFGGRLSQRSIQEKVRRYSVKAALPSGVHTHTLRHSYATHLLEGGADLRVVQELLGHASPATTQIYTHVTNSQARQVYMAAHPRAQRTATDMNTQDDAAD</sequence>
<protein>
    <submittedName>
        <fullName evidence="11">Tyrosine recombinase XerC</fullName>
    </submittedName>
</protein>
<evidence type="ECO:0000259" key="10">
    <source>
        <dbReference type="PROSITE" id="PS51900"/>
    </source>
</evidence>